<evidence type="ECO:0000313" key="14">
    <source>
        <dbReference type="Proteomes" id="UP000437131"/>
    </source>
</evidence>
<keyword evidence="4 11" id="KW-0813">Transport</keyword>
<keyword evidence="7" id="KW-0732">Signal</keyword>
<evidence type="ECO:0000256" key="5">
    <source>
        <dbReference type="ARBA" id="ARBA00022475"/>
    </source>
</evidence>
<comment type="similarity">
    <text evidence="3">Belongs to the bacterial solute-binding protein 3 family.</text>
</comment>
<dbReference type="InterPro" id="IPR043429">
    <property type="entry name" value="ArtM/GltK/GlnP/TcyL/YhdX-like"/>
</dbReference>
<dbReference type="InterPro" id="IPR010065">
    <property type="entry name" value="AA_ABC_transptr_permease_3TM"/>
</dbReference>
<organism evidence="13 14">
    <name type="scientific">Cyanobacterium aponinum 0216</name>
    <dbReference type="NCBI Taxonomy" id="2676140"/>
    <lineage>
        <taxon>Bacteria</taxon>
        <taxon>Bacillati</taxon>
        <taxon>Cyanobacteriota</taxon>
        <taxon>Cyanophyceae</taxon>
        <taxon>Oscillatoriophycideae</taxon>
        <taxon>Chroococcales</taxon>
        <taxon>Geminocystaceae</taxon>
        <taxon>Cyanobacterium</taxon>
    </lineage>
</organism>
<dbReference type="NCBIfam" id="TIGR01726">
    <property type="entry name" value="HEQRo_perm_3TM"/>
    <property type="match status" value="1"/>
</dbReference>
<evidence type="ECO:0000256" key="9">
    <source>
        <dbReference type="ARBA" id="ARBA00022989"/>
    </source>
</evidence>
<dbReference type="Pfam" id="PF00528">
    <property type="entry name" value="BPD_transp_1"/>
    <property type="match status" value="1"/>
</dbReference>
<feature type="transmembrane region" description="Helical" evidence="11">
    <location>
        <begin position="12"/>
        <end position="32"/>
    </location>
</feature>
<keyword evidence="8" id="KW-0029">Amino-acid transport</keyword>
<dbReference type="SUPFAM" id="SSF161098">
    <property type="entry name" value="MetI-like"/>
    <property type="match status" value="1"/>
</dbReference>
<name>A0A844GUM9_9CHRO</name>
<dbReference type="PANTHER" id="PTHR30614">
    <property type="entry name" value="MEMBRANE COMPONENT OF AMINO ACID ABC TRANSPORTER"/>
    <property type="match status" value="1"/>
</dbReference>
<dbReference type="SMART" id="SM00079">
    <property type="entry name" value="PBPe"/>
    <property type="match status" value="1"/>
</dbReference>
<proteinExistence type="inferred from homology"/>
<dbReference type="GO" id="GO:0006865">
    <property type="term" value="P:amino acid transport"/>
    <property type="evidence" value="ECO:0007669"/>
    <property type="project" value="UniProtKB-KW"/>
</dbReference>
<evidence type="ECO:0000256" key="2">
    <source>
        <dbReference type="ARBA" id="ARBA00010072"/>
    </source>
</evidence>
<comment type="similarity">
    <text evidence="2">Belongs to the binding-protein-dependent transport system permease family. HisMQ subfamily.</text>
</comment>
<dbReference type="InterPro" id="IPR000515">
    <property type="entry name" value="MetI-like"/>
</dbReference>
<gene>
    <name evidence="13" type="ORF">GGC33_09960</name>
</gene>
<dbReference type="Proteomes" id="UP000437131">
    <property type="component" value="Unassembled WGS sequence"/>
</dbReference>
<keyword evidence="9 11" id="KW-1133">Transmembrane helix</keyword>
<comment type="caution">
    <text evidence="13">The sequence shown here is derived from an EMBL/GenBank/DDBJ whole genome shotgun (WGS) entry which is preliminary data.</text>
</comment>
<dbReference type="InterPro" id="IPR018313">
    <property type="entry name" value="SBP_3_CS"/>
</dbReference>
<reference evidence="13 14" key="1">
    <citation type="submission" date="2019-11" db="EMBL/GenBank/DDBJ databases">
        <title>Isolation of a new High Light Tolerant Cyanobacteria.</title>
        <authorList>
            <person name="Dobson Z."/>
            <person name="Vaughn N."/>
            <person name="Vaughn M."/>
            <person name="Fromme P."/>
            <person name="Mazor Y."/>
        </authorList>
    </citation>
    <scope>NUCLEOTIDE SEQUENCE [LARGE SCALE GENOMIC DNA]</scope>
    <source>
        <strain evidence="13 14">0216</strain>
    </source>
</reference>
<evidence type="ECO:0000256" key="4">
    <source>
        <dbReference type="ARBA" id="ARBA00022448"/>
    </source>
</evidence>
<dbReference type="SMART" id="SM00062">
    <property type="entry name" value="PBPb"/>
    <property type="match status" value="1"/>
</dbReference>
<dbReference type="PROSITE" id="PS01039">
    <property type="entry name" value="SBP_BACTERIAL_3"/>
    <property type="match status" value="1"/>
</dbReference>
<dbReference type="GO" id="GO:0043190">
    <property type="term" value="C:ATP-binding cassette (ABC) transporter complex"/>
    <property type="evidence" value="ECO:0007669"/>
    <property type="project" value="InterPro"/>
</dbReference>
<dbReference type="PROSITE" id="PS50928">
    <property type="entry name" value="ABC_TM1"/>
    <property type="match status" value="1"/>
</dbReference>
<feature type="transmembrane region" description="Helical" evidence="11">
    <location>
        <begin position="346"/>
        <end position="371"/>
    </location>
</feature>
<feature type="domain" description="ABC transmembrane type-1" evidence="12">
    <location>
        <begin position="308"/>
        <end position="502"/>
    </location>
</feature>
<dbReference type="InterPro" id="IPR001320">
    <property type="entry name" value="Iontro_rcpt_C"/>
</dbReference>
<dbReference type="PANTHER" id="PTHR30614:SF20">
    <property type="entry name" value="GLUTAMINE TRANSPORT SYSTEM PERMEASE PROTEIN GLNP"/>
    <property type="match status" value="1"/>
</dbReference>
<evidence type="ECO:0000256" key="8">
    <source>
        <dbReference type="ARBA" id="ARBA00022970"/>
    </source>
</evidence>
<evidence type="ECO:0000259" key="12">
    <source>
        <dbReference type="PROSITE" id="PS50928"/>
    </source>
</evidence>
<evidence type="ECO:0000313" key="13">
    <source>
        <dbReference type="EMBL" id="MTF39253.1"/>
    </source>
</evidence>
<comment type="subcellular location">
    <subcellularLocation>
        <location evidence="1 11">Cell membrane</location>
        <topology evidence="1 11">Multi-pass membrane protein</topology>
    </subcellularLocation>
</comment>
<accession>A0A844GUM9</accession>
<keyword evidence="10 11" id="KW-0472">Membrane</keyword>
<dbReference type="Pfam" id="PF00497">
    <property type="entry name" value="SBP_bac_3"/>
    <property type="match status" value="1"/>
</dbReference>
<keyword evidence="6 11" id="KW-0812">Transmembrane</keyword>
<dbReference type="InterPro" id="IPR001638">
    <property type="entry name" value="Solute-binding_3/MltF_N"/>
</dbReference>
<evidence type="ECO:0000256" key="11">
    <source>
        <dbReference type="RuleBase" id="RU363032"/>
    </source>
</evidence>
<dbReference type="SUPFAM" id="SSF53850">
    <property type="entry name" value="Periplasmic binding protein-like II"/>
    <property type="match status" value="1"/>
</dbReference>
<dbReference type="EMBL" id="WMIA01000011">
    <property type="protein sequence ID" value="MTF39253.1"/>
    <property type="molecule type" value="Genomic_DNA"/>
</dbReference>
<dbReference type="RefSeq" id="WP_155083925.1">
    <property type="nucleotide sequence ID" value="NZ_WMIA01000011.1"/>
</dbReference>
<sequence>MLKYFFRHRKSKVIIFGFLIFVCVLLTTFNPFEKKSFANESISFTVGTEPTFPPLEMPSATGNGLEGFDIDLMNAIGKEVGLNIVFESMPFDGLIPALQSNTIDAAIGGITITPERAKSVRFSSPYFKAGLAIAVQQSNEVIKNYDDLKGKKIAVAIGTTGAIAASKIPNAQVITFDSAVLALQELVNGKVDAVLNDTPVTLYAIKDAGLQKIKIVGTVEEEEYYGIILPNNSDKLALINYGLYEILRNGNYNAIYRKWFSGEPTNLPIIAPSLIASANSSSNNTQNNPNLTNQPLTLLLIQKLPQGALVTITLTSFSIFFGLIGGSLIAFGLISRRKILKTILRIYVEFFRGTPMLVQLFIIYFGLPAFFQGIGLSWSLQRFPAAIIALSLNVTAYLAEIIRGGIESIDSGQWEACESLGMNYWQTMKEVILPQAFRRILPPLGNEFITLIKDTSLVAVIGFAELFRQGQLIVATTYQSFAVYITVALVYLCLTTLSSFIFKWTERRLKILN</sequence>
<keyword evidence="5" id="KW-1003">Cell membrane</keyword>
<feature type="transmembrane region" description="Helical" evidence="11">
    <location>
        <begin position="308"/>
        <end position="334"/>
    </location>
</feature>
<protein>
    <submittedName>
        <fullName evidence="13">ABC transporter permease subunit</fullName>
    </submittedName>
</protein>
<dbReference type="FunFam" id="1.10.3720.10:FF:000033">
    <property type="entry name" value="Polar amino acid ABC transporter permease"/>
    <property type="match status" value="1"/>
</dbReference>
<evidence type="ECO:0000256" key="10">
    <source>
        <dbReference type="ARBA" id="ARBA00023136"/>
    </source>
</evidence>
<dbReference type="AlphaFoldDB" id="A0A844GUM9"/>
<evidence type="ECO:0000256" key="6">
    <source>
        <dbReference type="ARBA" id="ARBA00022692"/>
    </source>
</evidence>
<dbReference type="GO" id="GO:0015276">
    <property type="term" value="F:ligand-gated monoatomic ion channel activity"/>
    <property type="evidence" value="ECO:0007669"/>
    <property type="project" value="InterPro"/>
</dbReference>
<evidence type="ECO:0000256" key="7">
    <source>
        <dbReference type="ARBA" id="ARBA00022729"/>
    </source>
</evidence>
<dbReference type="Gene3D" id="1.10.3720.10">
    <property type="entry name" value="MetI-like"/>
    <property type="match status" value="1"/>
</dbReference>
<evidence type="ECO:0000256" key="3">
    <source>
        <dbReference type="ARBA" id="ARBA00010333"/>
    </source>
</evidence>
<feature type="transmembrane region" description="Helical" evidence="11">
    <location>
        <begin position="481"/>
        <end position="502"/>
    </location>
</feature>
<dbReference type="Gene3D" id="3.40.190.10">
    <property type="entry name" value="Periplasmic binding protein-like II"/>
    <property type="match status" value="2"/>
</dbReference>
<dbReference type="CDD" id="cd06261">
    <property type="entry name" value="TM_PBP2"/>
    <property type="match status" value="1"/>
</dbReference>
<evidence type="ECO:0000256" key="1">
    <source>
        <dbReference type="ARBA" id="ARBA00004651"/>
    </source>
</evidence>
<dbReference type="InterPro" id="IPR035906">
    <property type="entry name" value="MetI-like_sf"/>
</dbReference>
<dbReference type="CDD" id="cd13624">
    <property type="entry name" value="PBP2_Arg_Lys_His"/>
    <property type="match status" value="1"/>
</dbReference>